<feature type="region of interest" description="Disordered" evidence="1">
    <location>
        <begin position="150"/>
        <end position="201"/>
    </location>
</feature>
<protein>
    <submittedName>
        <fullName evidence="3">Uncharacterized protein</fullName>
    </submittedName>
</protein>
<evidence type="ECO:0000313" key="3">
    <source>
        <dbReference type="WBParaSite" id="Gr19_v10_g5142.t1"/>
    </source>
</evidence>
<keyword evidence="2" id="KW-1185">Reference proteome</keyword>
<proteinExistence type="predicted"/>
<dbReference type="Proteomes" id="UP000887572">
    <property type="component" value="Unplaced"/>
</dbReference>
<reference evidence="3" key="1">
    <citation type="submission" date="2022-11" db="UniProtKB">
        <authorList>
            <consortium name="WormBaseParasite"/>
        </authorList>
    </citation>
    <scope>IDENTIFICATION</scope>
</reference>
<evidence type="ECO:0000313" key="2">
    <source>
        <dbReference type="Proteomes" id="UP000887572"/>
    </source>
</evidence>
<evidence type="ECO:0000256" key="1">
    <source>
        <dbReference type="SAM" id="MobiDB-lite"/>
    </source>
</evidence>
<sequence length="244" mass="27544">MLQLMAADRKKRSNGRETVPEVVPRQSNPQRRKSVQLYRQYVGRSNVFGEPRGAPRQQQQPSPQGRWPPAKPPGVEERGAIRMFDSGPTPVQLEWQRQRRARAMSASGASTTSGFSAGAGGIVQRHAEMRSYLQHCQRVLNARPRVDNSIPASKRMSQSSTMVPSTASSSAARRGSIYAQDGRKRRAKSVPASGARKMNERRRVVEDNERLLNRLLQIGLRHKTSEREKNFPMKLTKDFCLIDR</sequence>
<feature type="compositionally biased region" description="Low complexity" evidence="1">
    <location>
        <begin position="49"/>
        <end position="68"/>
    </location>
</feature>
<feature type="compositionally biased region" description="Low complexity" evidence="1">
    <location>
        <begin position="157"/>
        <end position="172"/>
    </location>
</feature>
<name>A0A914HZ69_GLORO</name>
<accession>A0A914HZ69</accession>
<feature type="region of interest" description="Disordered" evidence="1">
    <location>
        <begin position="1"/>
        <end position="89"/>
    </location>
</feature>
<dbReference type="AlphaFoldDB" id="A0A914HZ69"/>
<organism evidence="2 3">
    <name type="scientific">Globodera rostochiensis</name>
    <name type="common">Golden nematode worm</name>
    <name type="synonym">Heterodera rostochiensis</name>
    <dbReference type="NCBI Taxonomy" id="31243"/>
    <lineage>
        <taxon>Eukaryota</taxon>
        <taxon>Metazoa</taxon>
        <taxon>Ecdysozoa</taxon>
        <taxon>Nematoda</taxon>
        <taxon>Chromadorea</taxon>
        <taxon>Rhabditida</taxon>
        <taxon>Tylenchina</taxon>
        <taxon>Tylenchomorpha</taxon>
        <taxon>Tylenchoidea</taxon>
        <taxon>Heteroderidae</taxon>
        <taxon>Heteroderinae</taxon>
        <taxon>Globodera</taxon>
    </lineage>
</organism>
<dbReference type="WBParaSite" id="Gr19_v10_g5142.t1">
    <property type="protein sequence ID" value="Gr19_v10_g5142.t1"/>
    <property type="gene ID" value="Gr19_v10_g5142"/>
</dbReference>